<evidence type="ECO:0000313" key="1">
    <source>
        <dbReference type="EMBL" id="KAF5889008.1"/>
    </source>
</evidence>
<dbReference type="AlphaFoldDB" id="A0A8J4X0E1"/>
<name>A0A8J4X0E1_CLAMG</name>
<organism evidence="1 2">
    <name type="scientific">Clarias magur</name>
    <name type="common">Asian catfish</name>
    <name type="synonym">Macropteronotus magur</name>
    <dbReference type="NCBI Taxonomy" id="1594786"/>
    <lineage>
        <taxon>Eukaryota</taxon>
        <taxon>Metazoa</taxon>
        <taxon>Chordata</taxon>
        <taxon>Craniata</taxon>
        <taxon>Vertebrata</taxon>
        <taxon>Euteleostomi</taxon>
        <taxon>Actinopterygii</taxon>
        <taxon>Neopterygii</taxon>
        <taxon>Teleostei</taxon>
        <taxon>Ostariophysi</taxon>
        <taxon>Siluriformes</taxon>
        <taxon>Clariidae</taxon>
        <taxon>Clarias</taxon>
    </lineage>
</organism>
<comment type="caution">
    <text evidence="1">The sequence shown here is derived from an EMBL/GenBank/DDBJ whole genome shotgun (WGS) entry which is preliminary data.</text>
</comment>
<sequence length="92" mass="9858">MAANKRDLSASAPALTVHGEVTANSHQTASVCCLIFIPSVPHFPYRSVFHPYSAWASCCAKAPLPPQRNQLPDAIFAFALPSVNCAKNLCAF</sequence>
<keyword evidence="2" id="KW-1185">Reference proteome</keyword>
<reference evidence="1" key="1">
    <citation type="submission" date="2020-07" db="EMBL/GenBank/DDBJ databases">
        <title>Clarias magur genome sequencing, assembly and annotation.</title>
        <authorList>
            <person name="Kushwaha B."/>
            <person name="Kumar R."/>
            <person name="Das P."/>
            <person name="Joshi C.G."/>
            <person name="Kumar D."/>
            <person name="Nagpure N.S."/>
            <person name="Pandey M."/>
            <person name="Agarwal S."/>
            <person name="Srivastava S."/>
            <person name="Singh M."/>
            <person name="Sahoo L."/>
            <person name="Jayasankar P."/>
            <person name="Meher P.K."/>
            <person name="Koringa P.G."/>
            <person name="Iquebal M.A."/>
            <person name="Das S.P."/>
            <person name="Bit A."/>
            <person name="Patnaik S."/>
            <person name="Patel N."/>
            <person name="Shah T.M."/>
            <person name="Hinsu A."/>
            <person name="Jena J.K."/>
        </authorList>
    </citation>
    <scope>NUCLEOTIDE SEQUENCE</scope>
    <source>
        <strain evidence="1">CIFAMagur01</strain>
        <tissue evidence="1">Testis</tissue>
    </source>
</reference>
<feature type="non-terminal residue" evidence="1">
    <location>
        <position position="92"/>
    </location>
</feature>
<protein>
    <submittedName>
        <fullName evidence="1">Pierisin</fullName>
    </submittedName>
</protein>
<gene>
    <name evidence="1" type="ORF">DAT39_021286</name>
</gene>
<proteinExistence type="predicted"/>
<dbReference type="EMBL" id="QNUK01000878">
    <property type="protein sequence ID" value="KAF5889008.1"/>
    <property type="molecule type" value="Genomic_DNA"/>
</dbReference>
<dbReference type="Proteomes" id="UP000727407">
    <property type="component" value="Unassembled WGS sequence"/>
</dbReference>
<accession>A0A8J4X0E1</accession>
<evidence type="ECO:0000313" key="2">
    <source>
        <dbReference type="Proteomes" id="UP000727407"/>
    </source>
</evidence>